<reference evidence="5" key="1">
    <citation type="journal article" date="2019" name="Int. J. Syst. Evol. Microbiol.">
        <title>The Global Catalogue of Microorganisms (GCM) 10K type strain sequencing project: providing services to taxonomists for standard genome sequencing and annotation.</title>
        <authorList>
            <consortium name="The Broad Institute Genomics Platform"/>
            <consortium name="The Broad Institute Genome Sequencing Center for Infectious Disease"/>
            <person name="Wu L."/>
            <person name="Ma J."/>
        </authorList>
    </citation>
    <scope>NUCLEOTIDE SEQUENCE [LARGE SCALE GENOMIC DNA]</scope>
    <source>
        <strain evidence="5">TISTR 1906</strain>
    </source>
</reference>
<dbReference type="Proteomes" id="UP001597463">
    <property type="component" value="Unassembled WGS sequence"/>
</dbReference>
<dbReference type="InterPro" id="IPR007730">
    <property type="entry name" value="SPOR-like_dom"/>
</dbReference>
<feature type="transmembrane region" description="Helical" evidence="2">
    <location>
        <begin position="168"/>
        <end position="188"/>
    </location>
</feature>
<feature type="transmembrane region" description="Helical" evidence="2">
    <location>
        <begin position="224"/>
        <end position="245"/>
    </location>
</feature>
<feature type="compositionally biased region" description="Low complexity" evidence="1">
    <location>
        <begin position="327"/>
        <end position="354"/>
    </location>
</feature>
<protein>
    <submittedName>
        <fullName evidence="4">SPOR domain-containing protein</fullName>
    </submittedName>
</protein>
<feature type="compositionally biased region" description="Low complexity" evidence="1">
    <location>
        <begin position="263"/>
        <end position="273"/>
    </location>
</feature>
<dbReference type="EMBL" id="JBHUMV010000004">
    <property type="protein sequence ID" value="MFD2754355.1"/>
    <property type="molecule type" value="Genomic_DNA"/>
</dbReference>
<accession>A0ABW5UMB2</accession>
<feature type="region of interest" description="Disordered" evidence="1">
    <location>
        <begin position="252"/>
        <end position="354"/>
    </location>
</feature>
<organism evidence="4 5">
    <name type="scientific">Comamonas terrae</name>
    <dbReference type="NCBI Taxonomy" id="673548"/>
    <lineage>
        <taxon>Bacteria</taxon>
        <taxon>Pseudomonadati</taxon>
        <taxon>Pseudomonadota</taxon>
        <taxon>Betaproteobacteria</taxon>
        <taxon>Burkholderiales</taxon>
        <taxon>Comamonadaceae</taxon>
        <taxon>Comamonas</taxon>
    </lineage>
</organism>
<sequence>MASAPDTVSLASSHPPASGTAADAHAAASGAASGTSRLPPSVAGAFAAAAYALQHSTQGGAPGASDAPAGPPYDEETGLLPQLYASRLGPRTRASSRAYYLRQFARFDALDKGLPSWNAAAGFFTLAWCCWRGLWTEAGRYLGCVAVAALAWWWGIRPSMPAPMAYGVAAALWLAAVAVPGLMGNGWLWRQVRAQTLRAITGSATVAQAHEKLAAQAGTPRQQILAGLVAALPIAAAAGAGLAWLTAQQHAAPPTAPSPASPAPAALPAASAPAPAPSPVPRPATADAEPAPPAVPAGQPAPQAAAEPPPDPAPASKPQPEHPSAPPKAQAPVPQPAKAGAAPEPAQAGAQAPAAQLQPGRFYLNVGVFSDQANAQRTAALLQDAGLTPMAQTLHSNKGEVTRIRTGPFASARQAEKAARQLRAHKLEPTVFQYASPDAHEKRAGSAVKS</sequence>
<dbReference type="SUPFAM" id="SSF110997">
    <property type="entry name" value="Sporulation related repeat"/>
    <property type="match status" value="1"/>
</dbReference>
<feature type="region of interest" description="Disordered" evidence="1">
    <location>
        <begin position="431"/>
        <end position="450"/>
    </location>
</feature>
<proteinExistence type="predicted"/>
<dbReference type="Pfam" id="PF05036">
    <property type="entry name" value="SPOR"/>
    <property type="match status" value="1"/>
</dbReference>
<evidence type="ECO:0000313" key="5">
    <source>
        <dbReference type="Proteomes" id="UP001597463"/>
    </source>
</evidence>
<feature type="domain" description="SPOR" evidence="3">
    <location>
        <begin position="356"/>
        <end position="436"/>
    </location>
</feature>
<keyword evidence="2" id="KW-0472">Membrane</keyword>
<dbReference type="PROSITE" id="PS51724">
    <property type="entry name" value="SPOR"/>
    <property type="match status" value="1"/>
</dbReference>
<feature type="compositionally biased region" description="Pro residues" evidence="1">
    <location>
        <begin position="307"/>
        <end position="326"/>
    </location>
</feature>
<keyword evidence="2" id="KW-0812">Transmembrane</keyword>
<keyword evidence="5" id="KW-1185">Reference proteome</keyword>
<dbReference type="InterPro" id="IPR036680">
    <property type="entry name" value="SPOR-like_sf"/>
</dbReference>
<name>A0ABW5UMB2_9BURK</name>
<comment type="caution">
    <text evidence="4">The sequence shown here is derived from an EMBL/GenBank/DDBJ whole genome shotgun (WGS) entry which is preliminary data.</text>
</comment>
<feature type="compositionally biased region" description="Low complexity" evidence="1">
    <location>
        <begin position="296"/>
        <end position="306"/>
    </location>
</feature>
<feature type="transmembrane region" description="Helical" evidence="2">
    <location>
        <begin position="138"/>
        <end position="156"/>
    </location>
</feature>
<evidence type="ECO:0000256" key="2">
    <source>
        <dbReference type="SAM" id="Phobius"/>
    </source>
</evidence>
<dbReference type="RefSeq" id="WP_066483557.1">
    <property type="nucleotide sequence ID" value="NZ_BCNT01000023.1"/>
</dbReference>
<evidence type="ECO:0000256" key="1">
    <source>
        <dbReference type="SAM" id="MobiDB-lite"/>
    </source>
</evidence>
<feature type="region of interest" description="Disordered" evidence="1">
    <location>
        <begin position="1"/>
        <end position="24"/>
    </location>
</feature>
<feature type="transmembrane region" description="Helical" evidence="2">
    <location>
        <begin position="114"/>
        <end position="131"/>
    </location>
</feature>
<keyword evidence="2" id="KW-1133">Transmembrane helix</keyword>
<dbReference type="Gene3D" id="3.30.70.1070">
    <property type="entry name" value="Sporulation related repeat"/>
    <property type="match status" value="1"/>
</dbReference>
<evidence type="ECO:0000259" key="3">
    <source>
        <dbReference type="PROSITE" id="PS51724"/>
    </source>
</evidence>
<evidence type="ECO:0000313" key="4">
    <source>
        <dbReference type="EMBL" id="MFD2754355.1"/>
    </source>
</evidence>
<gene>
    <name evidence="4" type="ORF">ACFSW6_09660</name>
</gene>